<organism evidence="17">
    <name type="scientific">Caldithrix abyssi</name>
    <dbReference type="NCBI Taxonomy" id="187145"/>
    <lineage>
        <taxon>Bacteria</taxon>
        <taxon>Pseudomonadati</taxon>
        <taxon>Calditrichota</taxon>
        <taxon>Calditrichia</taxon>
        <taxon>Calditrichales</taxon>
        <taxon>Calditrichaceae</taxon>
        <taxon>Caldithrix</taxon>
    </lineage>
</organism>
<evidence type="ECO:0000256" key="8">
    <source>
        <dbReference type="ARBA" id="ARBA00023004"/>
    </source>
</evidence>
<protein>
    <recommendedName>
        <fullName evidence="13">DNA 5'-3' helicase</fullName>
        <ecNumber evidence="13">5.6.2.3</ecNumber>
    </recommendedName>
</protein>
<dbReference type="InterPro" id="IPR036397">
    <property type="entry name" value="RNaseH_sf"/>
</dbReference>
<dbReference type="GO" id="GO:0051536">
    <property type="term" value="F:iron-sulfur cluster binding"/>
    <property type="evidence" value="ECO:0007669"/>
    <property type="project" value="UniProtKB-KW"/>
</dbReference>
<name>A0A7V5UEL2_CALAY</name>
<feature type="coiled-coil region" evidence="15">
    <location>
        <begin position="559"/>
        <end position="600"/>
    </location>
</feature>
<evidence type="ECO:0000256" key="5">
    <source>
        <dbReference type="ARBA" id="ARBA00022801"/>
    </source>
</evidence>
<dbReference type="EC" id="5.6.2.3" evidence="13"/>
<dbReference type="Gene3D" id="3.30.420.10">
    <property type="entry name" value="Ribonuclease H-like superfamily/Ribonuclease H"/>
    <property type="match status" value="1"/>
</dbReference>
<evidence type="ECO:0000256" key="4">
    <source>
        <dbReference type="ARBA" id="ARBA00022741"/>
    </source>
</evidence>
<dbReference type="CDD" id="cd06127">
    <property type="entry name" value="DEDDh"/>
    <property type="match status" value="1"/>
</dbReference>
<dbReference type="PANTHER" id="PTHR11472:SF34">
    <property type="entry name" value="REGULATOR OF TELOMERE ELONGATION HELICASE 1"/>
    <property type="match status" value="1"/>
</dbReference>
<dbReference type="AlphaFoldDB" id="A0A7V5UEL2"/>
<dbReference type="InterPro" id="IPR006555">
    <property type="entry name" value="ATP-dep_Helicase_C"/>
</dbReference>
<evidence type="ECO:0000256" key="6">
    <source>
        <dbReference type="ARBA" id="ARBA00022806"/>
    </source>
</evidence>
<proteinExistence type="inferred from homology"/>
<dbReference type="Pfam" id="PF13307">
    <property type="entry name" value="Helicase_C_2"/>
    <property type="match status" value="1"/>
</dbReference>
<keyword evidence="7" id="KW-0067">ATP-binding</keyword>
<dbReference type="SMART" id="SM00491">
    <property type="entry name" value="HELICc2"/>
    <property type="match status" value="1"/>
</dbReference>
<dbReference type="InterPro" id="IPR013520">
    <property type="entry name" value="Ribonucl_H"/>
</dbReference>
<dbReference type="Pfam" id="PF00929">
    <property type="entry name" value="RNase_T"/>
    <property type="match status" value="1"/>
</dbReference>
<keyword evidence="9" id="KW-0411">Iron-sulfur</keyword>
<dbReference type="GO" id="GO:0043139">
    <property type="term" value="F:5'-3' DNA helicase activity"/>
    <property type="evidence" value="ECO:0007669"/>
    <property type="project" value="UniProtKB-EC"/>
</dbReference>
<evidence type="ECO:0000256" key="15">
    <source>
        <dbReference type="SAM" id="Coils"/>
    </source>
</evidence>
<dbReference type="InterPro" id="IPR045028">
    <property type="entry name" value="DinG/Rad3-like"/>
</dbReference>
<comment type="catalytic activity">
    <reaction evidence="14">
        <text>ATP + H2O = ADP + phosphate + H(+)</text>
        <dbReference type="Rhea" id="RHEA:13065"/>
        <dbReference type="ChEBI" id="CHEBI:15377"/>
        <dbReference type="ChEBI" id="CHEBI:15378"/>
        <dbReference type="ChEBI" id="CHEBI:30616"/>
        <dbReference type="ChEBI" id="CHEBI:43474"/>
        <dbReference type="ChEBI" id="CHEBI:456216"/>
        <dbReference type="EC" id="5.6.2.3"/>
    </reaction>
</comment>
<dbReference type="PANTHER" id="PTHR11472">
    <property type="entry name" value="DNA REPAIR DEAD HELICASE RAD3/XP-D SUBFAMILY MEMBER"/>
    <property type="match status" value="1"/>
</dbReference>
<evidence type="ECO:0000256" key="2">
    <source>
        <dbReference type="ARBA" id="ARBA00022722"/>
    </source>
</evidence>
<evidence type="ECO:0000256" key="14">
    <source>
        <dbReference type="ARBA" id="ARBA00048954"/>
    </source>
</evidence>
<dbReference type="InterPro" id="IPR014001">
    <property type="entry name" value="Helicase_ATP-bd"/>
</dbReference>
<dbReference type="InterPro" id="IPR010614">
    <property type="entry name" value="RAD3-like_helicase_DEAD"/>
</dbReference>
<dbReference type="SUPFAM" id="SSF52540">
    <property type="entry name" value="P-loop containing nucleoside triphosphate hydrolases"/>
    <property type="match status" value="2"/>
</dbReference>
<dbReference type="Pfam" id="PF00270">
    <property type="entry name" value="DEAD"/>
    <property type="match status" value="1"/>
</dbReference>
<dbReference type="SMART" id="SM00479">
    <property type="entry name" value="EXOIII"/>
    <property type="match status" value="1"/>
</dbReference>
<feature type="non-terminal residue" evidence="17">
    <location>
        <position position="1"/>
    </location>
</feature>
<keyword evidence="4" id="KW-0547">Nucleotide-binding</keyword>
<reference evidence="17" key="1">
    <citation type="journal article" date="2020" name="mSystems">
        <title>Genome- and Community-Level Interaction Insights into Carbon Utilization and Element Cycling Functions of Hydrothermarchaeota in Hydrothermal Sediment.</title>
        <authorList>
            <person name="Zhou Z."/>
            <person name="Liu Y."/>
            <person name="Xu W."/>
            <person name="Pan J."/>
            <person name="Luo Z.H."/>
            <person name="Li M."/>
        </authorList>
    </citation>
    <scope>NUCLEOTIDE SEQUENCE [LARGE SCALE GENOMIC DNA]</scope>
    <source>
        <strain evidence="17">HyVt-527</strain>
    </source>
</reference>
<evidence type="ECO:0000256" key="1">
    <source>
        <dbReference type="ARBA" id="ARBA00001966"/>
    </source>
</evidence>
<evidence type="ECO:0000256" key="13">
    <source>
        <dbReference type="ARBA" id="ARBA00044969"/>
    </source>
</evidence>
<dbReference type="PROSITE" id="PS51193">
    <property type="entry name" value="HELICASE_ATP_BIND_2"/>
    <property type="match status" value="1"/>
</dbReference>
<dbReference type="InterPro" id="IPR012337">
    <property type="entry name" value="RNaseH-like_sf"/>
</dbReference>
<dbReference type="GO" id="GO:0016818">
    <property type="term" value="F:hydrolase activity, acting on acid anhydrides, in phosphorus-containing anhydrides"/>
    <property type="evidence" value="ECO:0007669"/>
    <property type="project" value="InterPro"/>
</dbReference>
<dbReference type="InterPro" id="IPR014013">
    <property type="entry name" value="Helic_SF1/SF2_ATP-bd_DinG/Rad3"/>
</dbReference>
<dbReference type="Proteomes" id="UP000886124">
    <property type="component" value="Unassembled WGS sequence"/>
</dbReference>
<dbReference type="SMART" id="SM00487">
    <property type="entry name" value="DEXDc"/>
    <property type="match status" value="1"/>
</dbReference>
<dbReference type="EMBL" id="DROD01000346">
    <property type="protein sequence ID" value="HHJ52542.1"/>
    <property type="molecule type" value="Genomic_DNA"/>
</dbReference>
<dbReference type="InterPro" id="IPR027417">
    <property type="entry name" value="P-loop_NTPase"/>
</dbReference>
<evidence type="ECO:0000256" key="9">
    <source>
        <dbReference type="ARBA" id="ARBA00023014"/>
    </source>
</evidence>
<evidence type="ECO:0000256" key="10">
    <source>
        <dbReference type="ARBA" id="ARBA00023125"/>
    </source>
</evidence>
<comment type="cofactor">
    <cofactor evidence="1">
        <name>[4Fe-4S] cluster</name>
        <dbReference type="ChEBI" id="CHEBI:49883"/>
    </cofactor>
</comment>
<evidence type="ECO:0000256" key="7">
    <source>
        <dbReference type="ARBA" id="ARBA00022840"/>
    </source>
</evidence>
<evidence type="ECO:0000256" key="11">
    <source>
        <dbReference type="ARBA" id="ARBA00023235"/>
    </source>
</evidence>
<keyword evidence="11" id="KW-0413">Isomerase</keyword>
<dbReference type="InterPro" id="IPR011545">
    <property type="entry name" value="DEAD/DEAH_box_helicase_dom"/>
</dbReference>
<keyword evidence="3" id="KW-0479">Metal-binding</keyword>
<dbReference type="Gene3D" id="3.40.50.300">
    <property type="entry name" value="P-loop containing nucleotide triphosphate hydrolases"/>
    <property type="match status" value="2"/>
</dbReference>
<feature type="domain" description="Helicase ATP-binding" evidence="16">
    <location>
        <begin position="223"/>
        <end position="501"/>
    </location>
</feature>
<sequence>PEFITRLTGITDEDVRGKPTIEELFPRLEKFIGDAAFVGQQVNFDASFLEYHYRKMHNDFQFWEDTVRRFKYLSNLRIDTLFIARIFLPFLAKFKLSELAKHFGYDLENAHRAVEDARATGHIFLELVDRALAVDNQVLVDIINLLYPNSRRAKNFFVPVLKFKKDKNVRSTPTALLDDIAHAQNFYNVIGNPGESYQPYVDDADLVPVSPEEMNAYFEPDGTLSELIPNYEIRPQQQEMAREIAESFNRSRFLIAEAGTGVGKSMAYLLPAVEFAARNRNTGQRVVISTNTKNLQEQLFFKDIPTVYRATKGKFTAALLKGRANYLCLEKWHTVMTDMNQRLSQDERTRILPLVIWARETRTGDIAENAAFQLERNWGLWRKLIAEGAYCPGRSCKYYDDCYLMKAREQARKADIVVVNHSLLFSDLATGHSVLDAYGHLIMDEAHNIEKSAAEYLGVRVSFWDFRNIYHRLYEEEPKRSGSLQQLDLRLSRGRLSKDDLAGAQKLLHFVKRASVQLKEKTQIYYNALSQQLRARYMPNGAANSEENRVRYFKGFKYFKSLSSEIENLQESLQELIKKLNKLVDNLSDLEEDSFEFQDQLTRELIAIETDANALRTSFEFCLKAEEEKYVYWLDIPRNERNNDIILHAVPLDIAKLLHQNLFKDLKTGIFTSATLAVNRSFDYFKKRTGLELLTDRNVEGVRLGSPFDFRKQLMLGVLDFLPDPRNADFTAAVVDAIKKIHNRHRTGMLVLFTNYGLLNRVYDQMKSHFDGERVLLLAQGKSGSRTNIINQFRENRDSVLLGTDSFWEGVDVPGEALELLFIPKLPFDVPTDPLVAARMEEIKKRGGNPFFEYSVPEAIIKFRQGFGRLIRAKTDYGAVLVGDNRLSRMQYGQQFLNSLPVDAEIFMKEDELFASLKTWFEQIEREKAKNAVE</sequence>
<comment type="caution">
    <text evidence="17">The sequence shown here is derived from an EMBL/GenBank/DDBJ whole genome shotgun (WGS) entry which is preliminary data.</text>
</comment>
<dbReference type="Pfam" id="PF06733">
    <property type="entry name" value="DEAD_2"/>
    <property type="match status" value="1"/>
</dbReference>
<dbReference type="GO" id="GO:0006259">
    <property type="term" value="P:DNA metabolic process"/>
    <property type="evidence" value="ECO:0007669"/>
    <property type="project" value="UniProtKB-ARBA"/>
</dbReference>
<evidence type="ECO:0000256" key="3">
    <source>
        <dbReference type="ARBA" id="ARBA00022723"/>
    </source>
</evidence>
<dbReference type="GO" id="GO:0003677">
    <property type="term" value="F:DNA binding"/>
    <property type="evidence" value="ECO:0007669"/>
    <property type="project" value="UniProtKB-KW"/>
</dbReference>
<keyword evidence="10" id="KW-0238">DNA-binding</keyword>
<dbReference type="PROSITE" id="PS00690">
    <property type="entry name" value="DEAH_ATP_HELICASE"/>
    <property type="match status" value="1"/>
</dbReference>
<accession>A0A7V5UEL2</accession>
<keyword evidence="6 17" id="KW-0347">Helicase</keyword>
<dbReference type="HAMAP" id="MF_02206">
    <property type="entry name" value="DinG_exonucl"/>
    <property type="match status" value="1"/>
</dbReference>
<keyword evidence="2" id="KW-0540">Nuclease</keyword>
<dbReference type="GO" id="GO:0005524">
    <property type="term" value="F:ATP binding"/>
    <property type="evidence" value="ECO:0007669"/>
    <property type="project" value="UniProtKB-KW"/>
</dbReference>
<dbReference type="GO" id="GO:0046872">
    <property type="term" value="F:metal ion binding"/>
    <property type="evidence" value="ECO:0007669"/>
    <property type="project" value="UniProtKB-KW"/>
</dbReference>
<evidence type="ECO:0000256" key="12">
    <source>
        <dbReference type="ARBA" id="ARBA00038058"/>
    </source>
</evidence>
<comment type="similarity">
    <text evidence="12">Belongs to the helicase family. DinG subfamily.</text>
</comment>
<keyword evidence="8" id="KW-0408">Iron</keyword>
<dbReference type="GO" id="GO:0008408">
    <property type="term" value="F:3'-5' exonuclease activity"/>
    <property type="evidence" value="ECO:0007669"/>
    <property type="project" value="InterPro"/>
</dbReference>
<gene>
    <name evidence="17" type="ORF">ENJ89_05065</name>
</gene>
<evidence type="ECO:0000313" key="17">
    <source>
        <dbReference type="EMBL" id="HHJ52542.1"/>
    </source>
</evidence>
<dbReference type="SUPFAM" id="SSF53098">
    <property type="entry name" value="Ribonuclease H-like"/>
    <property type="match status" value="1"/>
</dbReference>
<keyword evidence="5" id="KW-0378">Hydrolase</keyword>
<dbReference type="InterPro" id="IPR002464">
    <property type="entry name" value="DNA/RNA_helicase_DEAH_CS"/>
</dbReference>
<dbReference type="InterPro" id="IPR006310">
    <property type="entry name" value="DinG"/>
</dbReference>
<keyword evidence="15" id="KW-0175">Coiled coil</keyword>
<evidence type="ECO:0000259" key="16">
    <source>
        <dbReference type="PROSITE" id="PS51193"/>
    </source>
</evidence>